<evidence type="ECO:0000256" key="1">
    <source>
        <dbReference type="ARBA" id="ARBA00007323"/>
    </source>
</evidence>
<dbReference type="CDD" id="cd05030">
    <property type="entry name" value="calgranulins"/>
    <property type="match status" value="1"/>
</dbReference>
<dbReference type="GO" id="GO:0005634">
    <property type="term" value="C:nucleus"/>
    <property type="evidence" value="ECO:0007669"/>
    <property type="project" value="Ensembl"/>
</dbReference>
<evidence type="ECO:0000256" key="2">
    <source>
        <dbReference type="ARBA" id="ARBA00022723"/>
    </source>
</evidence>
<dbReference type="Pfam" id="PF01023">
    <property type="entry name" value="S_100"/>
    <property type="match status" value="1"/>
</dbReference>
<proteinExistence type="inferred from homology"/>
<dbReference type="GO" id="GO:0043123">
    <property type="term" value="P:positive regulation of canonical NF-kappaB signal transduction"/>
    <property type="evidence" value="ECO:0007669"/>
    <property type="project" value="Ensembl"/>
</dbReference>
<keyword evidence="2" id="KW-0479">Metal-binding</keyword>
<keyword evidence="3" id="KW-0677">Repeat</keyword>
<keyword evidence="7" id="KW-1185">Reference proteome</keyword>
<dbReference type="FunFam" id="1.10.238.10:FF:000044">
    <property type="entry name" value="Protein S100"/>
    <property type="match status" value="1"/>
</dbReference>
<gene>
    <name evidence="6" type="primary">S100A12</name>
</gene>
<evidence type="ECO:0000256" key="4">
    <source>
        <dbReference type="ARBA" id="ARBA00022837"/>
    </source>
</evidence>
<accession>A0A2R9A4Q5</accession>
<dbReference type="SMART" id="SM01394">
    <property type="entry name" value="S_100"/>
    <property type="match status" value="1"/>
</dbReference>
<dbReference type="STRING" id="9597.ENSPPAP00000010265"/>
<dbReference type="GeneTree" id="ENSGT00940000162189"/>
<dbReference type="PANTHER" id="PTHR11639">
    <property type="entry name" value="S100 CALCIUM-BINDING PROTEIN"/>
    <property type="match status" value="1"/>
</dbReference>
<evidence type="ECO:0000259" key="5">
    <source>
        <dbReference type="PROSITE" id="PS50222"/>
    </source>
</evidence>
<dbReference type="GO" id="GO:0050832">
    <property type="term" value="P:defense response to fungus"/>
    <property type="evidence" value="ECO:0007669"/>
    <property type="project" value="Ensembl"/>
</dbReference>
<dbReference type="GO" id="GO:0050786">
    <property type="term" value="F:RAGE receptor binding"/>
    <property type="evidence" value="ECO:0007669"/>
    <property type="project" value="Ensembl"/>
</dbReference>
<reference evidence="6" key="3">
    <citation type="submission" date="2025-09" db="UniProtKB">
        <authorList>
            <consortium name="Ensembl"/>
        </authorList>
    </citation>
    <scope>IDENTIFICATION</scope>
</reference>
<comment type="similarity">
    <text evidence="1">Belongs to the S-100 family.</text>
</comment>
<organism evidence="6 7">
    <name type="scientific">Pan paniscus</name>
    <name type="common">Pygmy chimpanzee</name>
    <name type="synonym">Bonobo</name>
    <dbReference type="NCBI Taxonomy" id="9597"/>
    <lineage>
        <taxon>Eukaryota</taxon>
        <taxon>Metazoa</taxon>
        <taxon>Chordata</taxon>
        <taxon>Craniata</taxon>
        <taxon>Vertebrata</taxon>
        <taxon>Euteleostomi</taxon>
        <taxon>Mammalia</taxon>
        <taxon>Eutheria</taxon>
        <taxon>Euarchontoglires</taxon>
        <taxon>Primates</taxon>
        <taxon>Haplorrhini</taxon>
        <taxon>Catarrhini</taxon>
        <taxon>Hominidae</taxon>
        <taxon>Pan</taxon>
    </lineage>
</organism>
<dbReference type="GO" id="GO:0031640">
    <property type="term" value="P:killing of cells of another organism"/>
    <property type="evidence" value="ECO:0007669"/>
    <property type="project" value="Ensembl"/>
</dbReference>
<dbReference type="InterPro" id="IPR011992">
    <property type="entry name" value="EF-hand-dom_pair"/>
</dbReference>
<dbReference type="GO" id="GO:0048306">
    <property type="term" value="F:calcium-dependent protein binding"/>
    <property type="evidence" value="ECO:0007669"/>
    <property type="project" value="TreeGrafter"/>
</dbReference>
<dbReference type="InterPro" id="IPR001751">
    <property type="entry name" value="S100/CaBP7/8-like_CS"/>
</dbReference>
<keyword evidence="4" id="KW-0106">Calcium</keyword>
<dbReference type="Gene3D" id="1.10.238.10">
    <property type="entry name" value="EF-hand"/>
    <property type="match status" value="1"/>
</dbReference>
<protein>
    <submittedName>
        <fullName evidence="6">S100 calcium binding protein A12</fullName>
    </submittedName>
</protein>
<evidence type="ECO:0000313" key="7">
    <source>
        <dbReference type="Proteomes" id="UP000240080"/>
    </source>
</evidence>
<dbReference type="PROSITE" id="PS00303">
    <property type="entry name" value="S100_CABP"/>
    <property type="match status" value="1"/>
</dbReference>
<evidence type="ECO:0000256" key="3">
    <source>
        <dbReference type="ARBA" id="ARBA00022737"/>
    </source>
</evidence>
<dbReference type="GO" id="GO:0043542">
    <property type="term" value="P:endothelial cell migration"/>
    <property type="evidence" value="ECO:0007669"/>
    <property type="project" value="TreeGrafter"/>
</dbReference>
<dbReference type="PROSITE" id="PS50222">
    <property type="entry name" value="EF_HAND_2"/>
    <property type="match status" value="1"/>
</dbReference>
<dbReference type="GO" id="GO:0042802">
    <property type="term" value="F:identical protein binding"/>
    <property type="evidence" value="ECO:0007669"/>
    <property type="project" value="Ensembl"/>
</dbReference>
<dbReference type="GO" id="GO:0005737">
    <property type="term" value="C:cytoplasm"/>
    <property type="evidence" value="ECO:0007669"/>
    <property type="project" value="Ensembl"/>
</dbReference>
<dbReference type="GO" id="GO:0061844">
    <property type="term" value="P:antimicrobial humoral immune response mediated by antimicrobial peptide"/>
    <property type="evidence" value="ECO:0007669"/>
    <property type="project" value="Ensembl"/>
</dbReference>
<dbReference type="Proteomes" id="UP000240080">
    <property type="component" value="Chromosome 1"/>
</dbReference>
<dbReference type="EMBL" id="AJFE02058317">
    <property type="status" value="NOT_ANNOTATED_CDS"/>
    <property type="molecule type" value="Genomic_DNA"/>
</dbReference>
<dbReference type="OMA" id="HEHLHEV"/>
<evidence type="ECO:0000313" key="6">
    <source>
        <dbReference type="Ensembl" id="ENSPPAP00000010265.1"/>
    </source>
</evidence>
<dbReference type="SUPFAM" id="SSF47473">
    <property type="entry name" value="EF-hand"/>
    <property type="match status" value="1"/>
</dbReference>
<dbReference type="Bgee" id="ENSPPAG00000028358">
    <property type="expression patterns" value="Expressed in liver and 5 other cell types or tissues"/>
</dbReference>
<dbReference type="RefSeq" id="XP_003817231.1">
    <property type="nucleotide sequence ID" value="XM_003817183.4"/>
</dbReference>
<dbReference type="KEGG" id="pps:100994833"/>
<dbReference type="CTD" id="6283"/>
<feature type="domain" description="EF-hand" evidence="5">
    <location>
        <begin position="49"/>
        <end position="84"/>
    </location>
</feature>
<dbReference type="InterPro" id="IPR002048">
    <property type="entry name" value="EF_hand_dom"/>
</dbReference>
<dbReference type="GO" id="GO:0070062">
    <property type="term" value="C:extracellular exosome"/>
    <property type="evidence" value="ECO:0007669"/>
    <property type="project" value="TreeGrafter"/>
</dbReference>
<reference evidence="6" key="2">
    <citation type="submission" date="2025-08" db="UniProtKB">
        <authorList>
            <consortium name="Ensembl"/>
        </authorList>
    </citation>
    <scope>IDENTIFICATION</scope>
</reference>
<sequence length="92" mass="10600">MTKLEEYLEGIVNIFHQYSVRKGHFDTLSKGELKQLLTKELANTIKNIKDKAVIDKIFQGLDANQDEQVDFQEFISLVAIALKAAHYHTHKE</sequence>
<dbReference type="InterPro" id="IPR013787">
    <property type="entry name" value="S100_Ca-bd_sub"/>
</dbReference>
<dbReference type="AlphaFoldDB" id="A0A2R9A4Q5"/>
<dbReference type="GO" id="GO:0005509">
    <property type="term" value="F:calcium ion binding"/>
    <property type="evidence" value="ECO:0007669"/>
    <property type="project" value="InterPro"/>
</dbReference>
<name>A0A2R9A4Q5_PANPA</name>
<dbReference type="Ensembl" id="ENSPPAT00000032914.1">
    <property type="protein sequence ID" value="ENSPPAP00000010265.1"/>
    <property type="gene ID" value="ENSPPAG00000028358.1"/>
</dbReference>
<dbReference type="GO" id="GO:0006805">
    <property type="term" value="P:xenobiotic metabolic process"/>
    <property type="evidence" value="ECO:0007669"/>
    <property type="project" value="Ensembl"/>
</dbReference>
<dbReference type="OrthoDB" id="9909924at2759"/>
<reference evidence="6 7" key="1">
    <citation type="journal article" date="2012" name="Nature">
        <title>The bonobo genome compared with the chimpanzee and human genomes.</title>
        <authorList>
            <person name="Prufer K."/>
            <person name="Munch K."/>
            <person name="Hellmann I."/>
            <person name="Akagi K."/>
            <person name="Miller J.R."/>
            <person name="Walenz B."/>
            <person name="Koren S."/>
            <person name="Sutton G."/>
            <person name="Kodira C."/>
            <person name="Winer R."/>
            <person name="Knight J.R."/>
            <person name="Mullikin J.C."/>
            <person name="Meader S.J."/>
            <person name="Ponting C.P."/>
            <person name="Lunter G."/>
            <person name="Higashino S."/>
            <person name="Hobolth A."/>
            <person name="Dutheil J."/>
            <person name="Karakoc E."/>
            <person name="Alkan C."/>
            <person name="Sajjadian S."/>
            <person name="Catacchio C.R."/>
            <person name="Ventura M."/>
            <person name="Marques-Bonet T."/>
            <person name="Eichler E.E."/>
            <person name="Andre C."/>
            <person name="Atencia R."/>
            <person name="Mugisha L."/>
            <person name="Junhold J."/>
            <person name="Patterson N."/>
            <person name="Siebauer M."/>
            <person name="Good J.M."/>
            <person name="Fischer A."/>
            <person name="Ptak S.E."/>
            <person name="Lachmann M."/>
            <person name="Symer D.E."/>
            <person name="Mailund T."/>
            <person name="Schierup M.H."/>
            <person name="Andres A.M."/>
            <person name="Kelso J."/>
            <person name="Paabo S."/>
        </authorList>
    </citation>
    <scope>NUCLEOTIDE SEQUENCE [LARGE SCALE GENOMIC DNA]</scope>
</reference>
<dbReference type="GeneID" id="100994833"/>
<dbReference type="PANTHER" id="PTHR11639:SF77">
    <property type="entry name" value="PROTEIN S100-A12"/>
    <property type="match status" value="1"/>
</dbReference>